<accession>A0A2M4CCI7</accession>
<evidence type="ECO:0000313" key="1">
    <source>
        <dbReference type="EMBL" id="MBW63047.1"/>
    </source>
</evidence>
<name>A0A2M4CCI7_9DIPT</name>
<dbReference type="AlphaFoldDB" id="A0A2M4CCI7"/>
<dbReference type="EMBL" id="GGFJ01013906">
    <property type="protein sequence ID" value="MBW63047.1"/>
    <property type="molecule type" value="Transcribed_RNA"/>
</dbReference>
<organism evidence="1">
    <name type="scientific">Anopheles marajoara</name>
    <dbReference type="NCBI Taxonomy" id="58244"/>
    <lineage>
        <taxon>Eukaryota</taxon>
        <taxon>Metazoa</taxon>
        <taxon>Ecdysozoa</taxon>
        <taxon>Arthropoda</taxon>
        <taxon>Hexapoda</taxon>
        <taxon>Insecta</taxon>
        <taxon>Pterygota</taxon>
        <taxon>Neoptera</taxon>
        <taxon>Endopterygota</taxon>
        <taxon>Diptera</taxon>
        <taxon>Nematocera</taxon>
        <taxon>Culicoidea</taxon>
        <taxon>Culicidae</taxon>
        <taxon>Anophelinae</taxon>
        <taxon>Anopheles</taxon>
    </lineage>
</organism>
<reference evidence="1" key="1">
    <citation type="submission" date="2018-01" db="EMBL/GenBank/DDBJ databases">
        <title>An insight into the sialome of Amazonian anophelines.</title>
        <authorList>
            <person name="Ribeiro J.M."/>
            <person name="Scarpassa V."/>
            <person name="Calvo E."/>
        </authorList>
    </citation>
    <scope>NUCLEOTIDE SEQUENCE</scope>
    <source>
        <tissue evidence="1">Salivary glands</tissue>
    </source>
</reference>
<sequence length="76" mass="8316">MALLVATTTPPTFAPAVATQPQRIACTESTSFTFTNLLTGESPELHAALRGWIRSFLEQTHSNDGTTEENSFRSLF</sequence>
<protein>
    <submittedName>
        <fullName evidence="1">Putative secreted protein</fullName>
    </submittedName>
</protein>
<proteinExistence type="predicted"/>